<organism evidence="2 3">
    <name type="scientific">Botryotinia calthae</name>
    <dbReference type="NCBI Taxonomy" id="38488"/>
    <lineage>
        <taxon>Eukaryota</taxon>
        <taxon>Fungi</taxon>
        <taxon>Dikarya</taxon>
        <taxon>Ascomycota</taxon>
        <taxon>Pezizomycotina</taxon>
        <taxon>Leotiomycetes</taxon>
        <taxon>Helotiales</taxon>
        <taxon>Sclerotiniaceae</taxon>
        <taxon>Botryotinia</taxon>
    </lineage>
</organism>
<feature type="domain" description="Sulfatase-modifying factor enzyme-like" evidence="1">
    <location>
        <begin position="243"/>
        <end position="344"/>
    </location>
</feature>
<dbReference type="Gene3D" id="3.90.1580.10">
    <property type="entry name" value="paralog of FGE (formylglycine-generating enzyme)"/>
    <property type="match status" value="1"/>
</dbReference>
<dbReference type="AlphaFoldDB" id="A0A4Y8DA32"/>
<reference evidence="2 3" key="1">
    <citation type="submission" date="2017-11" db="EMBL/GenBank/DDBJ databases">
        <title>Comparative genomics of Botrytis spp.</title>
        <authorList>
            <person name="Valero-Jimenez C.A."/>
            <person name="Tapia P."/>
            <person name="Veloso J."/>
            <person name="Silva-Moreno E."/>
            <person name="Staats M."/>
            <person name="Valdes J.H."/>
            <person name="Van Kan J.A.L."/>
        </authorList>
    </citation>
    <scope>NUCLEOTIDE SEQUENCE [LARGE SCALE GENOMIC DNA]</scope>
    <source>
        <strain evidence="2 3">MUCL2830</strain>
    </source>
</reference>
<dbReference type="OrthoDB" id="659at2759"/>
<proteinExistence type="predicted"/>
<dbReference type="PANTHER" id="PTHR23150">
    <property type="entry name" value="SULFATASE MODIFYING FACTOR 1, 2"/>
    <property type="match status" value="1"/>
</dbReference>
<dbReference type="GO" id="GO:0120147">
    <property type="term" value="F:formylglycine-generating oxidase activity"/>
    <property type="evidence" value="ECO:0007669"/>
    <property type="project" value="TreeGrafter"/>
</dbReference>
<comment type="caution">
    <text evidence="2">The sequence shown here is derived from an EMBL/GenBank/DDBJ whole genome shotgun (WGS) entry which is preliminary data.</text>
</comment>
<evidence type="ECO:0000259" key="1">
    <source>
        <dbReference type="Pfam" id="PF03781"/>
    </source>
</evidence>
<dbReference type="STRING" id="38488.A0A4Y8DA32"/>
<dbReference type="InterPro" id="IPR042095">
    <property type="entry name" value="SUMF_sf"/>
</dbReference>
<protein>
    <recommendedName>
        <fullName evidence="1">Sulfatase-modifying factor enzyme-like domain-containing protein</fullName>
    </recommendedName>
</protein>
<evidence type="ECO:0000313" key="3">
    <source>
        <dbReference type="Proteomes" id="UP000297299"/>
    </source>
</evidence>
<dbReference type="InterPro" id="IPR005532">
    <property type="entry name" value="SUMF_dom"/>
</dbReference>
<dbReference type="SUPFAM" id="SSF56436">
    <property type="entry name" value="C-type lectin-like"/>
    <property type="match status" value="1"/>
</dbReference>
<accession>A0A4Y8DA32</accession>
<dbReference type="InterPro" id="IPR016187">
    <property type="entry name" value="CTDL_fold"/>
</dbReference>
<sequence>MTSIEEHIATASALKSLRLLISPSGETIPLSTGYIPLLTDYTLKQESTKKRRKQNRDVEKESPNCFSALELVRDNQFVLLVGPSGSEKQPTTTTESIGGGFIKQAFIKLLILGESSVVKDWILDTKITRQDILPLLKSIEDAQIAISLFHQNPILTEPIIHSWLVRLRDVETQSYLHRLKVWLRALNPLHQRVSNHILAIIKEGTLTITQRLKAGRALSQLGDPRDLTALTTVPSNTFTIDSSTYPNSSPPHSVAIPSYQIGVFPVVNRDYAIFIQETGRKWNSPDSSSPSKEHFPATDITWYDARAYCSWLTTRWQTSGKITLDEEVHLPTEPEWEIAARGSRILDNETESMYP</sequence>
<name>A0A4Y8DA32_9HELO</name>
<dbReference type="Proteomes" id="UP000297299">
    <property type="component" value="Unassembled WGS sequence"/>
</dbReference>
<evidence type="ECO:0000313" key="2">
    <source>
        <dbReference type="EMBL" id="TEY76407.1"/>
    </source>
</evidence>
<keyword evidence="3" id="KW-1185">Reference proteome</keyword>
<dbReference type="PANTHER" id="PTHR23150:SF19">
    <property type="entry name" value="FORMYLGLYCINE-GENERATING ENZYME"/>
    <property type="match status" value="1"/>
</dbReference>
<dbReference type="InterPro" id="IPR051043">
    <property type="entry name" value="Sulfatase_Mod_Factor_Kinase"/>
</dbReference>
<gene>
    <name evidence="2" type="ORF">BOTCAL_0059g00370</name>
</gene>
<dbReference type="Pfam" id="PF03781">
    <property type="entry name" value="FGE-sulfatase"/>
    <property type="match status" value="1"/>
</dbReference>
<dbReference type="EMBL" id="PHWZ01000059">
    <property type="protein sequence ID" value="TEY76407.1"/>
    <property type="molecule type" value="Genomic_DNA"/>
</dbReference>